<keyword evidence="3" id="KW-1185">Reference proteome</keyword>
<accession>A0AAX4PJE5</accession>
<evidence type="ECO:0000313" key="2">
    <source>
        <dbReference type="EMBL" id="WZN66017.1"/>
    </source>
</evidence>
<name>A0AAX4PJE5_9CHLO</name>
<keyword evidence="1" id="KW-0812">Transmembrane</keyword>
<keyword evidence="1" id="KW-0472">Membrane</keyword>
<organism evidence="2 3">
    <name type="scientific">Chloropicon roscoffensis</name>
    <dbReference type="NCBI Taxonomy" id="1461544"/>
    <lineage>
        <taxon>Eukaryota</taxon>
        <taxon>Viridiplantae</taxon>
        <taxon>Chlorophyta</taxon>
        <taxon>Chloropicophyceae</taxon>
        <taxon>Chloropicales</taxon>
        <taxon>Chloropicaceae</taxon>
        <taxon>Chloropicon</taxon>
    </lineage>
</organism>
<feature type="transmembrane region" description="Helical" evidence="1">
    <location>
        <begin position="127"/>
        <end position="151"/>
    </location>
</feature>
<feature type="transmembrane region" description="Helical" evidence="1">
    <location>
        <begin position="102"/>
        <end position="121"/>
    </location>
</feature>
<reference evidence="2 3" key="1">
    <citation type="submission" date="2024-03" db="EMBL/GenBank/DDBJ databases">
        <title>Complete genome sequence of the green alga Chloropicon roscoffensis RCC1871.</title>
        <authorList>
            <person name="Lemieux C."/>
            <person name="Pombert J.-F."/>
            <person name="Otis C."/>
            <person name="Turmel M."/>
        </authorList>
    </citation>
    <scope>NUCLEOTIDE SEQUENCE [LARGE SCALE GENOMIC DNA]</scope>
    <source>
        <strain evidence="2 3">RCC1871</strain>
    </source>
</reference>
<dbReference type="EMBL" id="CP151514">
    <property type="protein sequence ID" value="WZN66017.1"/>
    <property type="molecule type" value="Genomic_DNA"/>
</dbReference>
<keyword evidence="1" id="KW-1133">Transmembrane helix</keyword>
<gene>
    <name evidence="2" type="ORF">HKI87_14g75800</name>
</gene>
<proteinExistence type="predicted"/>
<evidence type="ECO:0000256" key="1">
    <source>
        <dbReference type="SAM" id="Phobius"/>
    </source>
</evidence>
<evidence type="ECO:0000313" key="3">
    <source>
        <dbReference type="Proteomes" id="UP001472866"/>
    </source>
</evidence>
<dbReference type="Proteomes" id="UP001472866">
    <property type="component" value="Chromosome 14"/>
</dbReference>
<sequence length="228" mass="25090">MFSNSIASSHGAPRGPAPVLGLPLFGGGGRQPAEGNQVVIPTWVVICQHRTGSCYRGRREEFPDQVPPELANLITQHEWMARVVPEVTECLDRFVDPKYYNYLHVLLTIFFALQTMIFVAPSGQASAILKAADFITFLFFIPVVVLVFFTVQDGRAAQILNLKLFELSTHFASRGLTFYTLRDLSSACRLNFTIHCRISQITPQSRAGPGTATGLAAPAPVSHFQVIV</sequence>
<dbReference type="AlphaFoldDB" id="A0AAX4PJE5"/>
<protein>
    <submittedName>
        <fullName evidence="2">Uncharacterized protein</fullName>
    </submittedName>
</protein>